<name>A0A2R6PP25_ACTCC</name>
<evidence type="ECO:0000256" key="3">
    <source>
        <dbReference type="ARBA" id="ARBA00022527"/>
    </source>
</evidence>
<gene>
    <name evidence="11" type="ORF">CEY00_Acc25568</name>
</gene>
<evidence type="ECO:0000256" key="7">
    <source>
        <dbReference type="ARBA" id="ARBA00022777"/>
    </source>
</evidence>
<dbReference type="PANTHER" id="PTHR12209:SF0">
    <property type="entry name" value="EKC_KEOPS COMPLEX SUBUNIT TP53RK"/>
    <property type="match status" value="1"/>
</dbReference>
<evidence type="ECO:0000256" key="10">
    <source>
        <dbReference type="ARBA" id="ARBA00048679"/>
    </source>
</evidence>
<evidence type="ECO:0000256" key="2">
    <source>
        <dbReference type="ARBA" id="ARBA00012513"/>
    </source>
</evidence>
<dbReference type="GO" id="GO:0000408">
    <property type="term" value="C:EKC/KEOPS complex"/>
    <property type="evidence" value="ECO:0007669"/>
    <property type="project" value="UniProtKB-ARBA"/>
</dbReference>
<evidence type="ECO:0000256" key="9">
    <source>
        <dbReference type="ARBA" id="ARBA00047899"/>
    </source>
</evidence>
<dbReference type="InParanoid" id="A0A2R6PP25"/>
<proteinExistence type="inferred from homology"/>
<dbReference type="Gene3D" id="3.30.200.20">
    <property type="entry name" value="Phosphorylase Kinase, domain 1"/>
    <property type="match status" value="1"/>
</dbReference>
<keyword evidence="4" id="KW-0808">Transferase</keyword>
<comment type="similarity">
    <text evidence="1">Belongs to the protein kinase superfamily. BUD32 family.</text>
</comment>
<evidence type="ECO:0000256" key="8">
    <source>
        <dbReference type="ARBA" id="ARBA00022840"/>
    </source>
</evidence>
<comment type="catalytic activity">
    <reaction evidence="10">
        <text>L-seryl-[protein] + ATP = O-phospho-L-seryl-[protein] + ADP + H(+)</text>
        <dbReference type="Rhea" id="RHEA:17989"/>
        <dbReference type="Rhea" id="RHEA-COMP:9863"/>
        <dbReference type="Rhea" id="RHEA-COMP:11604"/>
        <dbReference type="ChEBI" id="CHEBI:15378"/>
        <dbReference type="ChEBI" id="CHEBI:29999"/>
        <dbReference type="ChEBI" id="CHEBI:30616"/>
        <dbReference type="ChEBI" id="CHEBI:83421"/>
        <dbReference type="ChEBI" id="CHEBI:456216"/>
        <dbReference type="EC" id="2.7.11.1"/>
    </reaction>
</comment>
<reference evidence="11 12" key="1">
    <citation type="submission" date="2017-07" db="EMBL/GenBank/DDBJ databases">
        <title>An improved, manually edited Actinidia chinensis var. chinensis (kiwifruit) genome highlights the challenges associated with draft genomes and gene prediction in plants.</title>
        <authorList>
            <person name="Pilkington S."/>
            <person name="Crowhurst R."/>
            <person name="Hilario E."/>
            <person name="Nardozza S."/>
            <person name="Fraser L."/>
            <person name="Peng Y."/>
            <person name="Gunaseelan K."/>
            <person name="Simpson R."/>
            <person name="Tahir J."/>
            <person name="Deroles S."/>
            <person name="Templeton K."/>
            <person name="Luo Z."/>
            <person name="Davy M."/>
            <person name="Cheng C."/>
            <person name="Mcneilage M."/>
            <person name="Scaglione D."/>
            <person name="Liu Y."/>
            <person name="Zhang Q."/>
            <person name="Datson P."/>
            <person name="De Silva N."/>
            <person name="Gardiner S."/>
            <person name="Bassett H."/>
            <person name="Chagne D."/>
            <person name="Mccallum J."/>
            <person name="Dzierzon H."/>
            <person name="Deng C."/>
            <person name="Wang Y.-Y."/>
            <person name="Barron N."/>
            <person name="Manako K."/>
            <person name="Bowen J."/>
            <person name="Foster T."/>
            <person name="Erridge Z."/>
            <person name="Tiffin H."/>
            <person name="Waite C."/>
            <person name="Davies K."/>
            <person name="Grierson E."/>
            <person name="Laing W."/>
            <person name="Kirk R."/>
            <person name="Chen X."/>
            <person name="Wood M."/>
            <person name="Montefiori M."/>
            <person name="Brummell D."/>
            <person name="Schwinn K."/>
            <person name="Catanach A."/>
            <person name="Fullerton C."/>
            <person name="Li D."/>
            <person name="Meiyalaghan S."/>
            <person name="Nieuwenhuizen N."/>
            <person name="Read N."/>
            <person name="Prakash R."/>
            <person name="Hunter D."/>
            <person name="Zhang H."/>
            <person name="Mckenzie M."/>
            <person name="Knabel M."/>
            <person name="Harris A."/>
            <person name="Allan A."/>
            <person name="Chen A."/>
            <person name="Janssen B."/>
            <person name="Plunkett B."/>
            <person name="Dwamena C."/>
            <person name="Voogd C."/>
            <person name="Leif D."/>
            <person name="Lafferty D."/>
            <person name="Souleyre E."/>
            <person name="Varkonyi-Gasic E."/>
            <person name="Gambi F."/>
            <person name="Hanley J."/>
            <person name="Yao J.-L."/>
            <person name="Cheung J."/>
            <person name="David K."/>
            <person name="Warren B."/>
            <person name="Marsh K."/>
            <person name="Snowden K."/>
            <person name="Lin-Wang K."/>
            <person name="Brian L."/>
            <person name="Martinez-Sanchez M."/>
            <person name="Wang M."/>
            <person name="Ileperuma N."/>
            <person name="Macnee N."/>
            <person name="Campin R."/>
            <person name="Mcatee P."/>
            <person name="Drummond R."/>
            <person name="Espley R."/>
            <person name="Ireland H."/>
            <person name="Wu R."/>
            <person name="Atkinson R."/>
            <person name="Karunairetnam S."/>
            <person name="Bulley S."/>
            <person name="Chunkath S."/>
            <person name="Hanley Z."/>
            <person name="Storey R."/>
            <person name="Thrimawithana A."/>
            <person name="Thomson S."/>
            <person name="David C."/>
            <person name="Testolin R."/>
        </authorList>
    </citation>
    <scope>NUCLEOTIDE SEQUENCE [LARGE SCALE GENOMIC DNA]</scope>
    <source>
        <strain evidence="12">cv. Red5</strain>
        <tissue evidence="11">Young leaf</tissue>
    </source>
</reference>
<dbReference type="GO" id="GO:0070525">
    <property type="term" value="P:tRNA threonylcarbamoyladenosine metabolic process"/>
    <property type="evidence" value="ECO:0007669"/>
    <property type="project" value="TreeGrafter"/>
</dbReference>
<keyword evidence="3" id="KW-0723">Serine/threonine-protein kinase</keyword>
<dbReference type="GO" id="GO:0005829">
    <property type="term" value="C:cytosol"/>
    <property type="evidence" value="ECO:0007669"/>
    <property type="project" value="TreeGrafter"/>
</dbReference>
<dbReference type="GO" id="GO:0004674">
    <property type="term" value="F:protein serine/threonine kinase activity"/>
    <property type="evidence" value="ECO:0007669"/>
    <property type="project" value="UniProtKB-KW"/>
</dbReference>
<dbReference type="FunFam" id="3.30.200.20:FF:000201">
    <property type="entry name" value="TP53-regulating kinase isoform X1"/>
    <property type="match status" value="1"/>
</dbReference>
<keyword evidence="6" id="KW-0547">Nucleotide-binding</keyword>
<dbReference type="OrthoDB" id="3399at2759"/>
<protein>
    <recommendedName>
        <fullName evidence="2">non-specific serine/threonine protein kinase</fullName>
        <ecNumber evidence="2">2.7.11.1</ecNumber>
    </recommendedName>
</protein>
<organism evidence="11 12">
    <name type="scientific">Actinidia chinensis var. chinensis</name>
    <name type="common">Chinese soft-hair kiwi</name>
    <dbReference type="NCBI Taxonomy" id="1590841"/>
    <lineage>
        <taxon>Eukaryota</taxon>
        <taxon>Viridiplantae</taxon>
        <taxon>Streptophyta</taxon>
        <taxon>Embryophyta</taxon>
        <taxon>Tracheophyta</taxon>
        <taxon>Spermatophyta</taxon>
        <taxon>Magnoliopsida</taxon>
        <taxon>eudicotyledons</taxon>
        <taxon>Gunneridae</taxon>
        <taxon>Pentapetalae</taxon>
        <taxon>asterids</taxon>
        <taxon>Ericales</taxon>
        <taxon>Actinidiaceae</taxon>
        <taxon>Actinidia</taxon>
    </lineage>
</organism>
<dbReference type="GO" id="GO:0005634">
    <property type="term" value="C:nucleus"/>
    <property type="evidence" value="ECO:0007669"/>
    <property type="project" value="TreeGrafter"/>
</dbReference>
<evidence type="ECO:0000313" key="11">
    <source>
        <dbReference type="EMBL" id="PSR94814.1"/>
    </source>
</evidence>
<dbReference type="EMBL" id="NKQK01000023">
    <property type="protein sequence ID" value="PSR94814.1"/>
    <property type="molecule type" value="Genomic_DNA"/>
</dbReference>
<dbReference type="Proteomes" id="UP000241394">
    <property type="component" value="Chromosome LG23"/>
</dbReference>
<keyword evidence="12" id="KW-1185">Reference proteome</keyword>
<evidence type="ECO:0000313" key="12">
    <source>
        <dbReference type="Proteomes" id="UP000241394"/>
    </source>
</evidence>
<dbReference type="GO" id="GO:0005524">
    <property type="term" value="F:ATP binding"/>
    <property type="evidence" value="ECO:0007669"/>
    <property type="project" value="UniProtKB-KW"/>
</dbReference>
<comment type="caution">
    <text evidence="11">The sequence shown here is derived from an EMBL/GenBank/DDBJ whole genome shotgun (WGS) entry which is preliminary data.</text>
</comment>
<dbReference type="STRING" id="1590841.A0A2R6PP25"/>
<dbReference type="PANTHER" id="PTHR12209">
    <property type="entry name" value="NON-SPECIFIC SERINE/THREONINE PROTEIN KINASE"/>
    <property type="match status" value="1"/>
</dbReference>
<keyword evidence="5" id="KW-0819">tRNA processing</keyword>
<dbReference type="Gramene" id="PSR94814">
    <property type="protein sequence ID" value="PSR94814"/>
    <property type="gene ID" value="CEY00_Acc25568"/>
</dbReference>
<reference evidence="12" key="2">
    <citation type="journal article" date="2018" name="BMC Genomics">
        <title>A manually annotated Actinidia chinensis var. chinensis (kiwifruit) genome highlights the challenges associated with draft genomes and gene prediction in plants.</title>
        <authorList>
            <person name="Pilkington S.M."/>
            <person name="Crowhurst R."/>
            <person name="Hilario E."/>
            <person name="Nardozza S."/>
            <person name="Fraser L."/>
            <person name="Peng Y."/>
            <person name="Gunaseelan K."/>
            <person name="Simpson R."/>
            <person name="Tahir J."/>
            <person name="Deroles S.C."/>
            <person name="Templeton K."/>
            <person name="Luo Z."/>
            <person name="Davy M."/>
            <person name="Cheng C."/>
            <person name="McNeilage M."/>
            <person name="Scaglione D."/>
            <person name="Liu Y."/>
            <person name="Zhang Q."/>
            <person name="Datson P."/>
            <person name="De Silva N."/>
            <person name="Gardiner S.E."/>
            <person name="Bassett H."/>
            <person name="Chagne D."/>
            <person name="McCallum J."/>
            <person name="Dzierzon H."/>
            <person name="Deng C."/>
            <person name="Wang Y.Y."/>
            <person name="Barron L."/>
            <person name="Manako K."/>
            <person name="Bowen J."/>
            <person name="Foster T.M."/>
            <person name="Erridge Z.A."/>
            <person name="Tiffin H."/>
            <person name="Waite C.N."/>
            <person name="Davies K.M."/>
            <person name="Grierson E.P."/>
            <person name="Laing W.A."/>
            <person name="Kirk R."/>
            <person name="Chen X."/>
            <person name="Wood M."/>
            <person name="Montefiori M."/>
            <person name="Brummell D.A."/>
            <person name="Schwinn K.E."/>
            <person name="Catanach A."/>
            <person name="Fullerton C."/>
            <person name="Li D."/>
            <person name="Meiyalaghan S."/>
            <person name="Nieuwenhuizen N."/>
            <person name="Read N."/>
            <person name="Prakash R."/>
            <person name="Hunter D."/>
            <person name="Zhang H."/>
            <person name="McKenzie M."/>
            <person name="Knabel M."/>
            <person name="Harris A."/>
            <person name="Allan A.C."/>
            <person name="Gleave A."/>
            <person name="Chen A."/>
            <person name="Janssen B.J."/>
            <person name="Plunkett B."/>
            <person name="Ampomah-Dwamena C."/>
            <person name="Voogd C."/>
            <person name="Leif D."/>
            <person name="Lafferty D."/>
            <person name="Souleyre E.J.F."/>
            <person name="Varkonyi-Gasic E."/>
            <person name="Gambi F."/>
            <person name="Hanley J."/>
            <person name="Yao J.L."/>
            <person name="Cheung J."/>
            <person name="David K.M."/>
            <person name="Warren B."/>
            <person name="Marsh K."/>
            <person name="Snowden K.C."/>
            <person name="Lin-Wang K."/>
            <person name="Brian L."/>
            <person name="Martinez-Sanchez M."/>
            <person name="Wang M."/>
            <person name="Ileperuma N."/>
            <person name="Macnee N."/>
            <person name="Campin R."/>
            <person name="McAtee P."/>
            <person name="Drummond R.S.M."/>
            <person name="Espley R.V."/>
            <person name="Ireland H.S."/>
            <person name="Wu R."/>
            <person name="Atkinson R.G."/>
            <person name="Karunairetnam S."/>
            <person name="Bulley S."/>
            <person name="Chunkath S."/>
            <person name="Hanley Z."/>
            <person name="Storey R."/>
            <person name="Thrimawithana A.H."/>
            <person name="Thomson S."/>
            <person name="David C."/>
            <person name="Testolin R."/>
            <person name="Huang H."/>
            <person name="Hellens R.P."/>
            <person name="Schaffer R.J."/>
        </authorList>
    </citation>
    <scope>NUCLEOTIDE SEQUENCE [LARGE SCALE GENOMIC DNA]</scope>
    <source>
        <strain evidence="12">cv. Red5</strain>
    </source>
</reference>
<dbReference type="AlphaFoldDB" id="A0A2R6PP25"/>
<evidence type="ECO:0000256" key="5">
    <source>
        <dbReference type="ARBA" id="ARBA00022694"/>
    </source>
</evidence>
<keyword evidence="7 11" id="KW-0418">Kinase</keyword>
<keyword evidence="8" id="KW-0067">ATP-binding</keyword>
<accession>A0A2R6PP25</accession>
<sequence>MEIEADGKSVSLILVKQGAEARVFESTFVGKRSIVKKRISKKYRHPSLDSKITLGRLTSEARCMTKARRLGVCTPVLFAVDPALHTLNILSLSRVPL</sequence>
<evidence type="ECO:0000256" key="1">
    <source>
        <dbReference type="ARBA" id="ARBA00010630"/>
    </source>
</evidence>
<evidence type="ECO:0000256" key="6">
    <source>
        <dbReference type="ARBA" id="ARBA00022741"/>
    </source>
</evidence>
<evidence type="ECO:0000256" key="4">
    <source>
        <dbReference type="ARBA" id="ARBA00022679"/>
    </source>
</evidence>
<dbReference type="GO" id="GO:0008033">
    <property type="term" value="P:tRNA processing"/>
    <property type="evidence" value="ECO:0007669"/>
    <property type="project" value="UniProtKB-KW"/>
</dbReference>
<comment type="catalytic activity">
    <reaction evidence="9">
        <text>L-threonyl-[protein] + ATP = O-phospho-L-threonyl-[protein] + ADP + H(+)</text>
        <dbReference type="Rhea" id="RHEA:46608"/>
        <dbReference type="Rhea" id="RHEA-COMP:11060"/>
        <dbReference type="Rhea" id="RHEA-COMP:11605"/>
        <dbReference type="ChEBI" id="CHEBI:15378"/>
        <dbReference type="ChEBI" id="CHEBI:30013"/>
        <dbReference type="ChEBI" id="CHEBI:30616"/>
        <dbReference type="ChEBI" id="CHEBI:61977"/>
        <dbReference type="ChEBI" id="CHEBI:456216"/>
        <dbReference type="EC" id="2.7.11.1"/>
    </reaction>
</comment>
<dbReference type="EC" id="2.7.11.1" evidence="2"/>